<dbReference type="InterPro" id="IPR053147">
    <property type="entry name" value="Hsp_HslJ-like"/>
</dbReference>
<sequence length="240" mass="24279">MSARHLFLPVLALGALLLSACASGPGSSAPSERDLEGTWVPSTAYSTSPFLTLDKDGTWTGSDGCNGGSGTWKLAPSGTLTVTSGPSTLIACEGEALPSVFSQSERVSIEGKDLILQDKKGTTLTTLVRGKAPSTPTPSGDAGSSAVVGTWAAAEPGVGQTPTLILNPDGTLNGNDGCNTLIGSWAESGDTVTLDALGSTRMACENVDAWLSAGKTARITDAELVVQSAEGKILGRLARG</sequence>
<organism evidence="3 4">
    <name type="scientific">Mycetocola lacteus</name>
    <dbReference type="NCBI Taxonomy" id="76637"/>
    <lineage>
        <taxon>Bacteria</taxon>
        <taxon>Bacillati</taxon>
        <taxon>Actinomycetota</taxon>
        <taxon>Actinomycetes</taxon>
        <taxon>Micrococcales</taxon>
        <taxon>Microbacteriaceae</taxon>
        <taxon>Mycetocola</taxon>
    </lineage>
</organism>
<keyword evidence="4" id="KW-1185">Reference proteome</keyword>
<feature type="signal peptide" evidence="1">
    <location>
        <begin position="1"/>
        <end position="22"/>
    </location>
</feature>
<keyword evidence="1" id="KW-0732">Signal</keyword>
<dbReference type="InterPro" id="IPR038670">
    <property type="entry name" value="HslJ-like_sf"/>
</dbReference>
<dbReference type="InterPro" id="IPR005184">
    <property type="entry name" value="DUF306_Meta_HslJ"/>
</dbReference>
<feature type="domain" description="DUF306" evidence="2">
    <location>
        <begin position="37"/>
        <end position="126"/>
    </location>
</feature>
<evidence type="ECO:0000256" key="1">
    <source>
        <dbReference type="SAM" id="SignalP"/>
    </source>
</evidence>
<dbReference type="PANTHER" id="PTHR35535:SF2">
    <property type="entry name" value="DUF306 DOMAIN-CONTAINING PROTEIN"/>
    <property type="match status" value="1"/>
</dbReference>
<dbReference type="EMBL" id="RCUY01000001">
    <property type="protein sequence ID" value="RLP84803.1"/>
    <property type="molecule type" value="Genomic_DNA"/>
</dbReference>
<comment type="caution">
    <text evidence="3">The sequence shown here is derived from an EMBL/GenBank/DDBJ whole genome shotgun (WGS) entry which is preliminary data.</text>
</comment>
<feature type="domain" description="DUF306" evidence="2">
    <location>
        <begin position="151"/>
        <end position="231"/>
    </location>
</feature>
<dbReference type="PROSITE" id="PS51257">
    <property type="entry name" value="PROKAR_LIPOPROTEIN"/>
    <property type="match status" value="1"/>
</dbReference>
<dbReference type="RefSeq" id="WP_121687273.1">
    <property type="nucleotide sequence ID" value="NZ_RCUY01000001.1"/>
</dbReference>
<protein>
    <submittedName>
        <fullName evidence="3">META domain-containing protein</fullName>
    </submittedName>
</protein>
<dbReference type="Gene3D" id="2.40.128.270">
    <property type="match status" value="2"/>
</dbReference>
<dbReference type="AlphaFoldDB" id="A0A3L7AW67"/>
<evidence type="ECO:0000259" key="2">
    <source>
        <dbReference type="Pfam" id="PF03724"/>
    </source>
</evidence>
<dbReference type="Proteomes" id="UP000269438">
    <property type="component" value="Unassembled WGS sequence"/>
</dbReference>
<proteinExistence type="predicted"/>
<dbReference type="PANTHER" id="PTHR35535">
    <property type="entry name" value="HEAT SHOCK PROTEIN HSLJ"/>
    <property type="match status" value="1"/>
</dbReference>
<feature type="chain" id="PRO_5039662805" evidence="1">
    <location>
        <begin position="23"/>
        <end position="240"/>
    </location>
</feature>
<name>A0A3L7AW67_9MICO</name>
<accession>A0A3L7AW67</accession>
<dbReference type="OrthoDB" id="4990393at2"/>
<evidence type="ECO:0000313" key="4">
    <source>
        <dbReference type="Proteomes" id="UP000269438"/>
    </source>
</evidence>
<reference evidence="3 4" key="1">
    <citation type="submission" date="2018-10" db="EMBL/GenBank/DDBJ databases">
        <authorList>
            <person name="Li J."/>
        </authorList>
    </citation>
    <scope>NUCLEOTIDE SEQUENCE [LARGE SCALE GENOMIC DNA]</scope>
    <source>
        <strain evidence="3 4">JCM 11654</strain>
    </source>
</reference>
<dbReference type="Pfam" id="PF03724">
    <property type="entry name" value="META"/>
    <property type="match status" value="2"/>
</dbReference>
<evidence type="ECO:0000313" key="3">
    <source>
        <dbReference type="EMBL" id="RLP84803.1"/>
    </source>
</evidence>
<gene>
    <name evidence="3" type="ORF">D9V34_02055</name>
</gene>